<dbReference type="RefSeq" id="WP_307160675.1">
    <property type="nucleotide sequence ID" value="NZ_JAUSWV010000001.1"/>
</dbReference>
<sequence>MDIGAARGARVLLATEPCNHRGERLDGGLWPEDQPSRVDRWNQLLREVAARHRGTVATLDLARRLCPGGAFTWQVDDVQVRSDGVHLTPQGSRWLEPWLALQLKAAAN</sequence>
<dbReference type="EMBL" id="JAUSWV010000001">
    <property type="protein sequence ID" value="MDQ0577953.1"/>
    <property type="molecule type" value="Genomic_DNA"/>
</dbReference>
<keyword evidence="3" id="KW-1185">Reference proteome</keyword>
<proteinExistence type="predicted"/>
<dbReference type="InterPro" id="IPR043968">
    <property type="entry name" value="SGNH"/>
</dbReference>
<reference evidence="2 3" key="1">
    <citation type="submission" date="2023-07" db="EMBL/GenBank/DDBJ databases">
        <title>Comparative genomics of wheat-associated soil bacteria to identify genetic determinants of phenazine resistance.</title>
        <authorList>
            <person name="Mouncey N."/>
        </authorList>
    </citation>
    <scope>NUCLEOTIDE SEQUENCE [LARGE SCALE GENOMIC DNA]</scope>
    <source>
        <strain evidence="2 3">B2I6</strain>
    </source>
</reference>
<dbReference type="Proteomes" id="UP001230654">
    <property type="component" value="Unassembled WGS sequence"/>
</dbReference>
<organism evidence="2 3">
    <name type="scientific">Streptomyces rishiriensis</name>
    <dbReference type="NCBI Taxonomy" id="68264"/>
    <lineage>
        <taxon>Bacteria</taxon>
        <taxon>Bacillati</taxon>
        <taxon>Actinomycetota</taxon>
        <taxon>Actinomycetes</taxon>
        <taxon>Kitasatosporales</taxon>
        <taxon>Streptomycetaceae</taxon>
        <taxon>Streptomyces</taxon>
    </lineage>
</organism>
<dbReference type="Gene3D" id="3.40.50.1110">
    <property type="entry name" value="SGNH hydrolase"/>
    <property type="match status" value="1"/>
</dbReference>
<dbReference type="Pfam" id="PF19040">
    <property type="entry name" value="SGNH"/>
    <property type="match status" value="1"/>
</dbReference>
<evidence type="ECO:0000313" key="2">
    <source>
        <dbReference type="EMBL" id="MDQ0577953.1"/>
    </source>
</evidence>
<accession>A0ABU0NFS4</accession>
<dbReference type="SUPFAM" id="SSF52266">
    <property type="entry name" value="SGNH hydrolase"/>
    <property type="match status" value="1"/>
</dbReference>
<name>A0ABU0NFS4_STRRH</name>
<evidence type="ECO:0000313" key="3">
    <source>
        <dbReference type="Proteomes" id="UP001230654"/>
    </source>
</evidence>
<gene>
    <name evidence="2" type="ORF">QF030_000131</name>
</gene>
<comment type="caution">
    <text evidence="2">The sequence shown here is derived from an EMBL/GenBank/DDBJ whole genome shotgun (WGS) entry which is preliminary data.</text>
</comment>
<evidence type="ECO:0000259" key="1">
    <source>
        <dbReference type="Pfam" id="PF19040"/>
    </source>
</evidence>
<feature type="domain" description="SGNH" evidence="1">
    <location>
        <begin position="28"/>
        <end position="97"/>
    </location>
</feature>
<dbReference type="InterPro" id="IPR036514">
    <property type="entry name" value="SGNH_hydro_sf"/>
</dbReference>
<protein>
    <recommendedName>
        <fullName evidence="1">SGNH domain-containing protein</fullName>
    </recommendedName>
</protein>